<dbReference type="Proteomes" id="UP001499933">
    <property type="component" value="Unassembled WGS sequence"/>
</dbReference>
<dbReference type="SUPFAM" id="SSF109854">
    <property type="entry name" value="DinB/YfiT-like putative metalloenzymes"/>
    <property type="match status" value="1"/>
</dbReference>
<organism evidence="1 2">
    <name type="scientific">Microbacterium deminutum</name>
    <dbReference type="NCBI Taxonomy" id="344164"/>
    <lineage>
        <taxon>Bacteria</taxon>
        <taxon>Bacillati</taxon>
        <taxon>Actinomycetota</taxon>
        <taxon>Actinomycetes</taxon>
        <taxon>Micrococcales</taxon>
        <taxon>Microbacteriaceae</taxon>
        <taxon>Microbacterium</taxon>
    </lineage>
</organism>
<dbReference type="PANTHER" id="PTHR40658">
    <property type="match status" value="1"/>
</dbReference>
<evidence type="ECO:0000313" key="1">
    <source>
        <dbReference type="EMBL" id="GAA1949449.1"/>
    </source>
</evidence>
<evidence type="ECO:0000313" key="2">
    <source>
        <dbReference type="Proteomes" id="UP001499933"/>
    </source>
</evidence>
<dbReference type="Gene3D" id="1.20.120.450">
    <property type="entry name" value="dinb family like domain"/>
    <property type="match status" value="1"/>
</dbReference>
<comment type="caution">
    <text evidence="1">The sequence shown here is derived from an EMBL/GenBank/DDBJ whole genome shotgun (WGS) entry which is preliminary data.</text>
</comment>
<keyword evidence="2" id="KW-1185">Reference proteome</keyword>
<reference evidence="2" key="1">
    <citation type="journal article" date="2019" name="Int. J. Syst. Evol. Microbiol.">
        <title>The Global Catalogue of Microorganisms (GCM) 10K type strain sequencing project: providing services to taxonomists for standard genome sequencing and annotation.</title>
        <authorList>
            <consortium name="The Broad Institute Genomics Platform"/>
            <consortium name="The Broad Institute Genome Sequencing Center for Infectious Disease"/>
            <person name="Wu L."/>
            <person name="Ma J."/>
        </authorList>
    </citation>
    <scope>NUCLEOTIDE SEQUENCE [LARGE SCALE GENOMIC DNA]</scope>
    <source>
        <strain evidence="2">JCM 14901</strain>
    </source>
</reference>
<sequence length="168" mass="18842">MTYTHTGLLERNDDEFASLLDLIGSIPAERLDEEFAGSSRDRNVRDVVAHVHAWHILLERWYSDGMTGGSPAIPAEGYAWRQLAQLNEDLRLQWQDTSLAELMPLLRASHESLQAMVALHDDRELDDPEAFAWTRGSALGEYALECGASHYAWARETIAAGMGLDTWS</sequence>
<gene>
    <name evidence="1" type="ORF">GCM10009776_09320</name>
</gene>
<dbReference type="PANTHER" id="PTHR40658:SF4">
    <property type="entry name" value="HYPOTHETICAL CYTOSOLIC PROTEIN"/>
    <property type="match status" value="1"/>
</dbReference>
<proteinExistence type="predicted"/>
<accession>A0ABP5BNC5</accession>
<dbReference type="Pfam" id="PF08020">
    <property type="entry name" value="DUF1706"/>
    <property type="match status" value="1"/>
</dbReference>
<dbReference type="InterPro" id="IPR012550">
    <property type="entry name" value="DUF1706"/>
</dbReference>
<dbReference type="RefSeq" id="WP_344091669.1">
    <property type="nucleotide sequence ID" value="NZ_BAAAOG010000001.1"/>
</dbReference>
<protein>
    <submittedName>
        <fullName evidence="1">ClbS/DfsB family four-helix bundle protein</fullName>
    </submittedName>
</protein>
<dbReference type="InterPro" id="IPR034660">
    <property type="entry name" value="DinB/YfiT-like"/>
</dbReference>
<dbReference type="EMBL" id="BAAAOG010000001">
    <property type="protein sequence ID" value="GAA1949449.1"/>
    <property type="molecule type" value="Genomic_DNA"/>
</dbReference>
<name>A0ABP5BNC5_9MICO</name>